<dbReference type="CDD" id="cd00041">
    <property type="entry name" value="CUB"/>
    <property type="match status" value="2"/>
</dbReference>
<dbReference type="SMART" id="SM00042">
    <property type="entry name" value="CUB"/>
    <property type="match status" value="2"/>
</dbReference>
<keyword evidence="1" id="KW-0720">Serine protease</keyword>
<dbReference type="PANTHER" id="PTHR24255:SF38">
    <property type="entry name" value="MANNAN-BINDING LECTIN SERINE PROTEASE 1-LIKE"/>
    <property type="match status" value="1"/>
</dbReference>
<dbReference type="InterPro" id="IPR035914">
    <property type="entry name" value="Sperma_CUB_dom_sf"/>
</dbReference>
<dbReference type="SMART" id="SM00032">
    <property type="entry name" value="CCP"/>
    <property type="match status" value="3"/>
</dbReference>
<dbReference type="InterPro" id="IPR000436">
    <property type="entry name" value="Sushi_SCR_CCP_dom"/>
</dbReference>
<dbReference type="SUPFAM" id="SSF57535">
    <property type="entry name" value="Complement control module/SCR domain"/>
    <property type="match status" value="3"/>
</dbReference>
<evidence type="ECO:0000313" key="7">
    <source>
        <dbReference type="Proteomes" id="UP001642483"/>
    </source>
</evidence>
<gene>
    <name evidence="6" type="ORF">CVLEPA_LOCUS23780</name>
</gene>
<feature type="domain" description="CUB" evidence="4">
    <location>
        <begin position="103"/>
        <end position="225"/>
    </location>
</feature>
<dbReference type="Gene3D" id="2.60.120.290">
    <property type="entry name" value="Spermadhesin, CUB domain"/>
    <property type="match status" value="2"/>
</dbReference>
<evidence type="ECO:0000256" key="1">
    <source>
        <dbReference type="ARBA" id="ARBA00022825"/>
    </source>
</evidence>
<evidence type="ECO:0000259" key="5">
    <source>
        <dbReference type="PROSITE" id="PS50923"/>
    </source>
</evidence>
<dbReference type="PROSITE" id="PS50923">
    <property type="entry name" value="SUSHI"/>
    <property type="match status" value="3"/>
</dbReference>
<dbReference type="SUPFAM" id="SSF49854">
    <property type="entry name" value="Spermadhesin, CUB domain"/>
    <property type="match status" value="2"/>
</dbReference>
<dbReference type="PANTHER" id="PTHR24255">
    <property type="entry name" value="COMPLEMENT COMPONENT 1, S SUBCOMPONENT-RELATED"/>
    <property type="match status" value="1"/>
</dbReference>
<dbReference type="Gene3D" id="2.10.70.10">
    <property type="entry name" value="Complement Module, domain 1"/>
    <property type="match status" value="3"/>
</dbReference>
<evidence type="ECO:0000256" key="3">
    <source>
        <dbReference type="PROSITE-ProRule" id="PRU00302"/>
    </source>
</evidence>
<keyword evidence="2" id="KW-1015">Disulfide bond</keyword>
<reference evidence="6 7" key="1">
    <citation type="submission" date="2024-02" db="EMBL/GenBank/DDBJ databases">
        <authorList>
            <person name="Daric V."/>
            <person name="Darras S."/>
        </authorList>
    </citation>
    <scope>NUCLEOTIDE SEQUENCE [LARGE SCALE GENOMIC DNA]</scope>
</reference>
<comment type="caution">
    <text evidence="6">The sequence shown here is derived from an EMBL/GenBank/DDBJ whole genome shotgun (WGS) entry which is preliminary data.</text>
</comment>
<dbReference type="Proteomes" id="UP001642483">
    <property type="component" value="Unassembled WGS sequence"/>
</dbReference>
<sequence>MITFRYLVWKLQTVYRRYCGSFDLTPNEVPYENQIFLSVGNNMTINFVSDYSNGVISPVGFSGQFKEEDVDDCADLEIAIKTSDNWENILYCNHFCHNTPVNCTHQVLHKKLNEGGFLQSTEYSEYSYPKLFDCETNITVPRSRFRIEIRFEQEFDIERHQDEGCIYDWLLVTGNQYNERRDKLCGKGAPNNGSWIYTNSREITVNFRSDLTLEGAGYRLEYRIDVVKCLNIPQAPTNGRLTSIVNHDTLPRVGDFLYFQCNKGYRFSIDQNSSSIQCQADGTWSAEPTTCEIVKCLKTPQAPTNGRLTSLINPEKTPRFGDLLNFECNKGYRLSNGQNSSSIQCQADGCWSSGPPTCKFNCTNEVLVKGLNEIGLVTSLDYSNPYPNSSDCKTTIKTTDHERFVVEIRFVENFSIQSDEEKNCVYDWLNITGNRTTRPLLFCGEELPNNGDWIYTNSSEITVHFHSDSTTQGWGYRMEYRIEPAKCFEPPQAPTNSKIDPERDINEPYWTVQQSAVFFCDDGYHASDGGKRLLIECNKFGSWNSPIATCVADQSNSKEE</sequence>
<keyword evidence="1" id="KW-0378">Hydrolase</keyword>
<dbReference type="Pfam" id="PF00431">
    <property type="entry name" value="CUB"/>
    <property type="match status" value="2"/>
</dbReference>
<organism evidence="6 7">
    <name type="scientific">Clavelina lepadiformis</name>
    <name type="common">Light-bulb sea squirt</name>
    <name type="synonym">Ascidia lepadiformis</name>
    <dbReference type="NCBI Taxonomy" id="159417"/>
    <lineage>
        <taxon>Eukaryota</taxon>
        <taxon>Metazoa</taxon>
        <taxon>Chordata</taxon>
        <taxon>Tunicata</taxon>
        <taxon>Ascidiacea</taxon>
        <taxon>Aplousobranchia</taxon>
        <taxon>Clavelinidae</taxon>
        <taxon>Clavelina</taxon>
    </lineage>
</organism>
<proteinExistence type="predicted"/>
<evidence type="ECO:0000256" key="2">
    <source>
        <dbReference type="ARBA" id="ARBA00023157"/>
    </source>
</evidence>
<dbReference type="InterPro" id="IPR035976">
    <property type="entry name" value="Sushi/SCR/CCP_sf"/>
</dbReference>
<comment type="caution">
    <text evidence="3">Lacks conserved residue(s) required for the propagation of feature annotation.</text>
</comment>
<keyword evidence="1" id="KW-0645">Protease</keyword>
<accession>A0ABP0GI54</accession>
<feature type="domain" description="Sushi" evidence="5">
    <location>
        <begin position="294"/>
        <end position="360"/>
    </location>
</feature>
<feature type="domain" description="Sushi" evidence="5">
    <location>
        <begin position="227"/>
        <end position="293"/>
    </location>
</feature>
<evidence type="ECO:0000313" key="6">
    <source>
        <dbReference type="EMBL" id="CAK8691197.1"/>
    </source>
</evidence>
<keyword evidence="3" id="KW-0768">Sushi</keyword>
<name>A0ABP0GI54_CLALP</name>
<dbReference type="InterPro" id="IPR000859">
    <property type="entry name" value="CUB_dom"/>
</dbReference>
<evidence type="ECO:0000259" key="4">
    <source>
        <dbReference type="PROSITE" id="PS01180"/>
    </source>
</evidence>
<feature type="domain" description="Sushi" evidence="5">
    <location>
        <begin position="485"/>
        <end position="552"/>
    </location>
</feature>
<keyword evidence="7" id="KW-1185">Reference proteome</keyword>
<dbReference type="EMBL" id="CAWYQH010000119">
    <property type="protein sequence ID" value="CAK8691197.1"/>
    <property type="molecule type" value="Genomic_DNA"/>
</dbReference>
<dbReference type="PROSITE" id="PS01180">
    <property type="entry name" value="CUB"/>
    <property type="match status" value="2"/>
</dbReference>
<dbReference type="CDD" id="cd00033">
    <property type="entry name" value="CCP"/>
    <property type="match status" value="3"/>
</dbReference>
<protein>
    <submittedName>
        <fullName evidence="6">Uncharacterized protein</fullName>
    </submittedName>
</protein>
<dbReference type="Pfam" id="PF00084">
    <property type="entry name" value="Sushi"/>
    <property type="match status" value="3"/>
</dbReference>
<feature type="domain" description="CUB" evidence="4">
    <location>
        <begin position="362"/>
        <end position="483"/>
    </location>
</feature>